<dbReference type="PANTHER" id="PTHR30055:SF234">
    <property type="entry name" value="HTH-TYPE TRANSCRIPTIONAL REGULATOR BETI"/>
    <property type="match status" value="1"/>
</dbReference>
<evidence type="ECO:0000256" key="2">
    <source>
        <dbReference type="ARBA" id="ARBA00023125"/>
    </source>
</evidence>
<proteinExistence type="predicted"/>
<dbReference type="SUPFAM" id="SSF46689">
    <property type="entry name" value="Homeodomain-like"/>
    <property type="match status" value="1"/>
</dbReference>
<dbReference type="PRINTS" id="PR00455">
    <property type="entry name" value="HTHTETR"/>
</dbReference>
<dbReference type="InterPro" id="IPR049445">
    <property type="entry name" value="TetR_SbtR-like_C"/>
</dbReference>
<dbReference type="SUPFAM" id="SSF48498">
    <property type="entry name" value="Tetracyclin repressor-like, C-terminal domain"/>
    <property type="match status" value="1"/>
</dbReference>
<evidence type="ECO:0000256" key="1">
    <source>
        <dbReference type="ARBA" id="ARBA00023015"/>
    </source>
</evidence>
<reference evidence="6 7" key="1">
    <citation type="journal article" date="2019" name="Int. J. Syst. Evol. Microbiol.">
        <title>The Global Catalogue of Microorganisms (GCM) 10K type strain sequencing project: providing services to taxonomists for standard genome sequencing and annotation.</title>
        <authorList>
            <consortium name="The Broad Institute Genomics Platform"/>
            <consortium name="The Broad Institute Genome Sequencing Center for Infectious Disease"/>
            <person name="Wu L."/>
            <person name="Ma J."/>
        </authorList>
    </citation>
    <scope>NUCLEOTIDE SEQUENCE [LARGE SCALE GENOMIC DNA]</scope>
    <source>
        <strain evidence="6 7">JCM 16009</strain>
    </source>
</reference>
<evidence type="ECO:0000313" key="6">
    <source>
        <dbReference type="EMBL" id="GAA1849096.1"/>
    </source>
</evidence>
<dbReference type="InterPro" id="IPR036271">
    <property type="entry name" value="Tet_transcr_reg_TetR-rel_C_sf"/>
</dbReference>
<dbReference type="Pfam" id="PF21597">
    <property type="entry name" value="TetR_C_43"/>
    <property type="match status" value="1"/>
</dbReference>
<dbReference type="PANTHER" id="PTHR30055">
    <property type="entry name" value="HTH-TYPE TRANSCRIPTIONAL REGULATOR RUTR"/>
    <property type="match status" value="1"/>
</dbReference>
<feature type="domain" description="HTH tetR-type" evidence="5">
    <location>
        <begin position="16"/>
        <end position="75"/>
    </location>
</feature>
<dbReference type="PROSITE" id="PS50977">
    <property type="entry name" value="HTH_TETR_2"/>
    <property type="match status" value="1"/>
</dbReference>
<dbReference type="Pfam" id="PF00440">
    <property type="entry name" value="TetR_N"/>
    <property type="match status" value="1"/>
</dbReference>
<keyword evidence="1" id="KW-0805">Transcription regulation</keyword>
<comment type="caution">
    <text evidence="6">The sequence shown here is derived from an EMBL/GenBank/DDBJ whole genome shotgun (WGS) entry which is preliminary data.</text>
</comment>
<evidence type="ECO:0000313" key="7">
    <source>
        <dbReference type="Proteomes" id="UP001500449"/>
    </source>
</evidence>
<evidence type="ECO:0000259" key="5">
    <source>
        <dbReference type="PROSITE" id="PS50977"/>
    </source>
</evidence>
<dbReference type="Gene3D" id="1.10.357.10">
    <property type="entry name" value="Tetracycline Repressor, domain 2"/>
    <property type="match status" value="1"/>
</dbReference>
<keyword evidence="3" id="KW-0804">Transcription</keyword>
<dbReference type="InterPro" id="IPR009057">
    <property type="entry name" value="Homeodomain-like_sf"/>
</dbReference>
<protein>
    <submittedName>
        <fullName evidence="6">TetR/AcrR family transcriptional regulator</fullName>
    </submittedName>
</protein>
<accession>A0ABN2N376</accession>
<dbReference type="EMBL" id="BAAAQK010000007">
    <property type="protein sequence ID" value="GAA1849096.1"/>
    <property type="molecule type" value="Genomic_DNA"/>
</dbReference>
<gene>
    <name evidence="6" type="ORF">GCM10009836_31080</name>
</gene>
<evidence type="ECO:0000256" key="4">
    <source>
        <dbReference type="PROSITE-ProRule" id="PRU00335"/>
    </source>
</evidence>
<name>A0ABN2N376_9PSEU</name>
<feature type="DNA-binding region" description="H-T-H motif" evidence="4">
    <location>
        <begin position="38"/>
        <end position="57"/>
    </location>
</feature>
<sequence>MNTDTTTSRPLRADAERNRRRILAAAREVFARRGLDAGLDEIAKHAGVGTGTVYRRFPDKKALVEALFTERLADLTATAHRAAGHPDPWAGLVELLESAVAMQIEDRGLKDLLFAYGDKGAFREQLAVLQEVLREVCARAVAAGDLRPDVDLTDLATVQLMTTQVAAFAEPESPGLWRRYLGLMLDGLCTRRESPTPLPHPPLDTLTFERLCHPPR</sequence>
<keyword evidence="2 4" id="KW-0238">DNA-binding</keyword>
<dbReference type="InterPro" id="IPR001647">
    <property type="entry name" value="HTH_TetR"/>
</dbReference>
<dbReference type="Proteomes" id="UP001500449">
    <property type="component" value="Unassembled WGS sequence"/>
</dbReference>
<organism evidence="6 7">
    <name type="scientific">Pseudonocardia ailaonensis</name>
    <dbReference type="NCBI Taxonomy" id="367279"/>
    <lineage>
        <taxon>Bacteria</taxon>
        <taxon>Bacillati</taxon>
        <taxon>Actinomycetota</taxon>
        <taxon>Actinomycetes</taxon>
        <taxon>Pseudonocardiales</taxon>
        <taxon>Pseudonocardiaceae</taxon>
        <taxon>Pseudonocardia</taxon>
    </lineage>
</organism>
<dbReference type="RefSeq" id="WP_344417066.1">
    <property type="nucleotide sequence ID" value="NZ_BAAAQK010000007.1"/>
</dbReference>
<evidence type="ECO:0000256" key="3">
    <source>
        <dbReference type="ARBA" id="ARBA00023163"/>
    </source>
</evidence>
<dbReference type="InterPro" id="IPR050109">
    <property type="entry name" value="HTH-type_TetR-like_transc_reg"/>
</dbReference>
<keyword evidence="7" id="KW-1185">Reference proteome</keyword>